<feature type="compositionally biased region" description="Basic residues" evidence="1">
    <location>
        <begin position="512"/>
        <end position="521"/>
    </location>
</feature>
<feature type="region of interest" description="Disordered" evidence="1">
    <location>
        <begin position="131"/>
        <end position="204"/>
    </location>
</feature>
<sequence length="679" mass="73954">MSVLWNRFRQPAASKTLPPTPTDPDDGALAPTPGLKPHPLSIAQLAMPSSPDESSESSNTSHEVPLPEQPVNVASRRPNRLRKPPPRPPPSSYPFSFVAENPSPDSNFPYSFSTPVSAASSFITTSTRALSGLPTRTARKLTKRRPSSSSVAQPSTESLPPMQRRSTFNLTFRRSRHSFRGTQSEDGHSSAPVPPLPRPSPLAANMPAFFPFHARRRDSWHAQSASEPLRHSTPPTTDSTLSEMAWTGIGSNRVHNQGGWRSTWSLTEGEAATLPRPRPRFTIGDEVESPIGGSPILSSRPPLIRRDAVTASPKRRWTLAMALTDEGISDEILVEKLEILRSRSRVGSYAASDGNVDDPDDWERVWAVCNDELDIPPPPVPPKDASMPPLPSPSSMPTLPIQHAPATPSWQSARRALLTCRELVRTERHFLLSLHSLLGGQTRQPPPPLMRAYASTLAKESAKLLRRMEDDPSAWGVAAALLGAEETLEPAFVAWCGVVGSWFIDGPSSTRNPRRLSKSRLRVSSEPGFDEEEEFQLGTVSASSTLSAATSRKRVSVPSVGSAARFSSIGPTSRPVSTLSSLSLNMTSTQSDSGHGSPRTRPRTHRPRDERPPVRDLAILPTQRVMRYVLLYRDLLEHTPARSPARALVAQAVDVAVRMAQRCDRAQGNAAFLGAGQAS</sequence>
<evidence type="ECO:0000259" key="2">
    <source>
        <dbReference type="PROSITE" id="PS50010"/>
    </source>
</evidence>
<feature type="region of interest" description="Disordered" evidence="1">
    <location>
        <begin position="1"/>
        <end position="98"/>
    </location>
</feature>
<feature type="compositionally biased region" description="Polar residues" evidence="1">
    <location>
        <begin position="147"/>
        <end position="172"/>
    </location>
</feature>
<dbReference type="AlphaFoldDB" id="A0A8H6T858"/>
<dbReference type="Gene3D" id="1.20.900.10">
    <property type="entry name" value="Dbl homology (DH) domain"/>
    <property type="match status" value="1"/>
</dbReference>
<feature type="region of interest" description="Disordered" evidence="1">
    <location>
        <begin position="586"/>
        <end position="615"/>
    </location>
</feature>
<evidence type="ECO:0000313" key="4">
    <source>
        <dbReference type="Proteomes" id="UP000613580"/>
    </source>
</evidence>
<feature type="compositionally biased region" description="Low complexity" evidence="1">
    <location>
        <begin position="48"/>
        <end position="64"/>
    </location>
</feature>
<protein>
    <submittedName>
        <fullName evidence="3">DH domain-containing protein</fullName>
    </submittedName>
</protein>
<dbReference type="PROSITE" id="PS50010">
    <property type="entry name" value="DH_2"/>
    <property type="match status" value="1"/>
</dbReference>
<reference evidence="3" key="1">
    <citation type="submission" date="2020-05" db="EMBL/GenBank/DDBJ databases">
        <title>Mycena genomes resolve the evolution of fungal bioluminescence.</title>
        <authorList>
            <person name="Tsai I.J."/>
        </authorList>
    </citation>
    <scope>NUCLEOTIDE SEQUENCE</scope>
    <source>
        <strain evidence="3">110903Hualien_Pintung</strain>
    </source>
</reference>
<dbReference type="OrthoDB" id="660555at2759"/>
<feature type="domain" description="DH" evidence="2">
    <location>
        <begin position="415"/>
        <end position="666"/>
    </location>
</feature>
<dbReference type="EMBL" id="JACAZE010000007">
    <property type="protein sequence ID" value="KAF7311140.1"/>
    <property type="molecule type" value="Genomic_DNA"/>
</dbReference>
<accession>A0A8H6T858</accession>
<evidence type="ECO:0000313" key="3">
    <source>
        <dbReference type="EMBL" id="KAF7311140.1"/>
    </source>
</evidence>
<dbReference type="Pfam" id="PF00621">
    <property type="entry name" value="RhoGEF"/>
    <property type="match status" value="1"/>
</dbReference>
<keyword evidence="4" id="KW-1185">Reference proteome</keyword>
<name>A0A8H6T858_MYCCL</name>
<feature type="compositionally biased region" description="Basic residues" evidence="1">
    <location>
        <begin position="137"/>
        <end position="146"/>
    </location>
</feature>
<proteinExistence type="predicted"/>
<dbReference type="GO" id="GO:0005085">
    <property type="term" value="F:guanyl-nucleotide exchange factor activity"/>
    <property type="evidence" value="ECO:0007669"/>
    <property type="project" value="InterPro"/>
</dbReference>
<organism evidence="3 4">
    <name type="scientific">Mycena chlorophos</name>
    <name type="common">Agaric fungus</name>
    <name type="synonym">Agaricus chlorophos</name>
    <dbReference type="NCBI Taxonomy" id="658473"/>
    <lineage>
        <taxon>Eukaryota</taxon>
        <taxon>Fungi</taxon>
        <taxon>Dikarya</taxon>
        <taxon>Basidiomycota</taxon>
        <taxon>Agaricomycotina</taxon>
        <taxon>Agaricomycetes</taxon>
        <taxon>Agaricomycetidae</taxon>
        <taxon>Agaricales</taxon>
        <taxon>Marasmiineae</taxon>
        <taxon>Mycenaceae</taxon>
        <taxon>Mycena</taxon>
    </lineage>
</organism>
<dbReference type="InterPro" id="IPR000219">
    <property type="entry name" value="DH_dom"/>
</dbReference>
<feature type="region of interest" description="Disordered" evidence="1">
    <location>
        <begin position="220"/>
        <end position="239"/>
    </location>
</feature>
<dbReference type="SUPFAM" id="SSF48065">
    <property type="entry name" value="DBL homology domain (DH-domain)"/>
    <property type="match status" value="1"/>
</dbReference>
<feature type="region of interest" description="Disordered" evidence="1">
    <location>
        <begin position="509"/>
        <end position="536"/>
    </location>
</feature>
<evidence type="ECO:0000256" key="1">
    <source>
        <dbReference type="SAM" id="MobiDB-lite"/>
    </source>
</evidence>
<dbReference type="InterPro" id="IPR035899">
    <property type="entry name" value="DBL_dom_sf"/>
</dbReference>
<feature type="region of interest" description="Disordered" evidence="1">
    <location>
        <begin position="275"/>
        <end position="299"/>
    </location>
</feature>
<dbReference type="Proteomes" id="UP000613580">
    <property type="component" value="Unassembled WGS sequence"/>
</dbReference>
<comment type="caution">
    <text evidence="3">The sequence shown here is derived from an EMBL/GenBank/DDBJ whole genome shotgun (WGS) entry which is preliminary data.</text>
</comment>
<gene>
    <name evidence="3" type="ORF">HMN09_00658200</name>
</gene>